<keyword evidence="9" id="KW-0046">Antibiotic resistance</keyword>
<evidence type="ECO:0000256" key="7">
    <source>
        <dbReference type="ARBA" id="ARBA00022989"/>
    </source>
</evidence>
<keyword evidence="5" id="KW-1003">Cell membrane</keyword>
<dbReference type="InterPro" id="IPR051327">
    <property type="entry name" value="MATE_MepA_subfamily"/>
</dbReference>
<dbReference type="RefSeq" id="WP_272013413.1">
    <property type="nucleotide sequence ID" value="NZ_JAQNCK010000017.1"/>
</dbReference>
<dbReference type="Pfam" id="PF01554">
    <property type="entry name" value="MatE"/>
    <property type="match status" value="2"/>
</dbReference>
<accession>A0AAW6FSJ2</accession>
<evidence type="ECO:0000256" key="6">
    <source>
        <dbReference type="ARBA" id="ARBA00022692"/>
    </source>
</evidence>
<dbReference type="GO" id="GO:0005886">
    <property type="term" value="C:plasma membrane"/>
    <property type="evidence" value="ECO:0007669"/>
    <property type="project" value="UniProtKB-SubCell"/>
</dbReference>
<dbReference type="GO" id="GO:0042910">
    <property type="term" value="F:xenobiotic transmembrane transporter activity"/>
    <property type="evidence" value="ECO:0007669"/>
    <property type="project" value="InterPro"/>
</dbReference>
<evidence type="ECO:0000256" key="5">
    <source>
        <dbReference type="ARBA" id="ARBA00022475"/>
    </source>
</evidence>
<dbReference type="Proteomes" id="UP001220658">
    <property type="component" value="Unassembled WGS sequence"/>
</dbReference>
<feature type="transmembrane region" description="Helical" evidence="10">
    <location>
        <begin position="14"/>
        <end position="35"/>
    </location>
</feature>
<feature type="transmembrane region" description="Helical" evidence="10">
    <location>
        <begin position="96"/>
        <end position="120"/>
    </location>
</feature>
<comment type="similarity">
    <text evidence="2">Belongs to the multi antimicrobial extrusion (MATE) (TC 2.A.66.1) family. MepA subfamily.</text>
</comment>
<evidence type="ECO:0000313" key="11">
    <source>
        <dbReference type="EMBL" id="MDC0828450.1"/>
    </source>
</evidence>
<evidence type="ECO:0000256" key="9">
    <source>
        <dbReference type="ARBA" id="ARBA00023251"/>
    </source>
</evidence>
<evidence type="ECO:0000313" key="12">
    <source>
        <dbReference type="Proteomes" id="UP001220658"/>
    </source>
</evidence>
<name>A0AAW6FSJ2_9FIRM</name>
<protein>
    <recommendedName>
        <fullName evidence="3">Multidrug export protein MepA</fullName>
    </recommendedName>
</protein>
<dbReference type="NCBIfam" id="TIGR00797">
    <property type="entry name" value="matE"/>
    <property type="match status" value="1"/>
</dbReference>
<evidence type="ECO:0000256" key="4">
    <source>
        <dbReference type="ARBA" id="ARBA00022448"/>
    </source>
</evidence>
<dbReference type="PIRSF" id="PIRSF006603">
    <property type="entry name" value="DinF"/>
    <property type="match status" value="1"/>
</dbReference>
<feature type="transmembrane region" description="Helical" evidence="10">
    <location>
        <begin position="394"/>
        <end position="415"/>
    </location>
</feature>
<dbReference type="GO" id="GO:0046677">
    <property type="term" value="P:response to antibiotic"/>
    <property type="evidence" value="ECO:0007669"/>
    <property type="project" value="UniProtKB-KW"/>
</dbReference>
<feature type="transmembrane region" description="Helical" evidence="10">
    <location>
        <begin position="164"/>
        <end position="187"/>
    </location>
</feature>
<feature type="transmembrane region" description="Helical" evidence="10">
    <location>
        <begin position="55"/>
        <end position="75"/>
    </location>
</feature>
<gene>
    <name evidence="11" type="ORF">POG00_06950</name>
</gene>
<dbReference type="InterPro" id="IPR002528">
    <property type="entry name" value="MATE_fam"/>
</dbReference>
<comment type="subcellular location">
    <subcellularLocation>
        <location evidence="1">Cell membrane</location>
        <topology evidence="1">Multi-pass membrane protein</topology>
    </subcellularLocation>
</comment>
<keyword evidence="4" id="KW-0813">Transport</keyword>
<proteinExistence type="inferred from homology"/>
<dbReference type="AlphaFoldDB" id="A0AAW6FSJ2"/>
<organism evidence="11 12">
    <name type="scientific">Faecalitalea cylindroides</name>
    <dbReference type="NCBI Taxonomy" id="39483"/>
    <lineage>
        <taxon>Bacteria</taxon>
        <taxon>Bacillati</taxon>
        <taxon>Bacillota</taxon>
        <taxon>Erysipelotrichia</taxon>
        <taxon>Erysipelotrichales</taxon>
        <taxon>Erysipelotrichaceae</taxon>
        <taxon>Faecalitalea</taxon>
    </lineage>
</organism>
<feature type="transmembrane region" description="Helical" evidence="10">
    <location>
        <begin position="193"/>
        <end position="213"/>
    </location>
</feature>
<evidence type="ECO:0000256" key="1">
    <source>
        <dbReference type="ARBA" id="ARBA00004651"/>
    </source>
</evidence>
<keyword evidence="7 10" id="KW-1133">Transmembrane helix</keyword>
<evidence type="ECO:0000256" key="3">
    <source>
        <dbReference type="ARBA" id="ARBA00022106"/>
    </source>
</evidence>
<feature type="transmembrane region" description="Helical" evidence="10">
    <location>
        <begin position="233"/>
        <end position="255"/>
    </location>
</feature>
<sequence length="471" mass="51718">MYKNPLGFEKLSKLLRSFAIPSIISMLVSSLYNIVDQIFIGQGVGYLGNAATNVAFPLTTISVAIALLVGIGSASRFSLYIGAKENDKAACVVGNGFVSMLILSALYVILVLTFLTPLLYAFGSTDQIFPYAYSYTQITTWGVPFLITTNVMSNMIRADGSPKYSMACMVLGAVINTILDPIFIFVFDMGVEGAAWATVIGQIASALMALRYLKLFKNVNLVRSDFRFSFHEFLSTSAIGISSCVNQISLMLVQIILNNSMTYYGQFSIYGQEIPLAACGIVMKTNAILLAIIIGISQGMQPIVGFNYGAKQYDRVRGIFMLALKLNLVVSVIGWSLFQFCPGMVLSIFGSGDKLYFEFAIRFMRTYLFMAAINGVQMLSSGFFSAIGKPLKGMVLSLTRQVLFFIPLALIFPIFMGLDGLIYAAPVADFVAFIVSVCLLRHEWKNLYQLEKNQKAAIDLISLCQVDTQNN</sequence>
<dbReference type="EMBL" id="JAQNCK010000017">
    <property type="protein sequence ID" value="MDC0828450.1"/>
    <property type="molecule type" value="Genomic_DNA"/>
</dbReference>
<dbReference type="InterPro" id="IPR048279">
    <property type="entry name" value="MdtK-like"/>
</dbReference>
<feature type="transmembrane region" description="Helical" evidence="10">
    <location>
        <begin position="132"/>
        <end position="152"/>
    </location>
</feature>
<reference evidence="11" key="1">
    <citation type="submission" date="2023-01" db="EMBL/GenBank/DDBJ databases">
        <title>Human gut microbiome strain richness.</title>
        <authorList>
            <person name="Chen-Liaw A."/>
        </authorList>
    </citation>
    <scope>NUCLEOTIDE SEQUENCE</scope>
    <source>
        <strain evidence="11">D55st1_G4_D55t1_190419</strain>
    </source>
</reference>
<evidence type="ECO:0000256" key="2">
    <source>
        <dbReference type="ARBA" id="ARBA00008417"/>
    </source>
</evidence>
<comment type="caution">
    <text evidence="11">The sequence shown here is derived from an EMBL/GenBank/DDBJ whole genome shotgun (WGS) entry which is preliminary data.</text>
</comment>
<evidence type="ECO:0000256" key="8">
    <source>
        <dbReference type="ARBA" id="ARBA00023136"/>
    </source>
</evidence>
<dbReference type="CDD" id="cd13143">
    <property type="entry name" value="MATE_MepA_like"/>
    <property type="match status" value="1"/>
</dbReference>
<dbReference type="PANTHER" id="PTHR43823">
    <property type="entry name" value="SPORULATION PROTEIN YKVU"/>
    <property type="match status" value="1"/>
</dbReference>
<evidence type="ECO:0000256" key="10">
    <source>
        <dbReference type="SAM" id="Phobius"/>
    </source>
</evidence>
<dbReference type="GO" id="GO:0015297">
    <property type="term" value="F:antiporter activity"/>
    <property type="evidence" value="ECO:0007669"/>
    <property type="project" value="InterPro"/>
</dbReference>
<keyword evidence="8 10" id="KW-0472">Membrane</keyword>
<feature type="transmembrane region" description="Helical" evidence="10">
    <location>
        <begin position="367"/>
        <end position="387"/>
    </location>
</feature>
<keyword evidence="6 10" id="KW-0812">Transmembrane</keyword>
<dbReference type="InterPro" id="IPR045070">
    <property type="entry name" value="MATE_MepA-like"/>
</dbReference>
<dbReference type="PANTHER" id="PTHR43823:SF3">
    <property type="entry name" value="MULTIDRUG EXPORT PROTEIN MEPA"/>
    <property type="match status" value="1"/>
</dbReference>
<feature type="transmembrane region" description="Helical" evidence="10">
    <location>
        <begin position="421"/>
        <end position="440"/>
    </location>
</feature>